<evidence type="ECO:0000313" key="3">
    <source>
        <dbReference type="EMBL" id="EMZ25465.1"/>
    </source>
</evidence>
<dbReference type="InterPro" id="IPR036526">
    <property type="entry name" value="C-N_Hydrolase_sf"/>
</dbReference>
<sequence>MLRVGLKGSKTMHMLKIALLQMAPCKTQEENLEKGIEYCKNARQRGADIALFPEMWSNGYQIYERPVDAWKEEAISADSDFVRTFESLAEELHMAIGVTFLEKYEKAPRNSLILFDRFGERQFIYAKVHTCDFGVECHLTPGEDFYVTTLNTACGDVKVGAMICYDREFPESARILMLKGAELILVPNACPMEINRLSQLRTRAYENMTAVATCNYPESVPDCNGGSSIFDGVAYLPQSDSSRDTCILQAGGQEGIYMAELDLNRLRSYRENEVHGNAYRQPEKYGLLTETKIDEPFIRKDYRAHG</sequence>
<dbReference type="PATRIC" id="fig|1235802.3.peg.3023"/>
<proteinExistence type="predicted"/>
<dbReference type="InterPro" id="IPR003010">
    <property type="entry name" value="C-N_Hydrolase"/>
</dbReference>
<dbReference type="Pfam" id="PF00795">
    <property type="entry name" value="CN_hydrolase"/>
    <property type="match status" value="1"/>
</dbReference>
<comment type="caution">
    <text evidence="3">The sequence shown here is derived from an EMBL/GenBank/DDBJ whole genome shotgun (WGS) entry which is preliminary data.</text>
</comment>
<dbReference type="PANTHER" id="PTHR43674:SF16">
    <property type="entry name" value="CARBON-NITROGEN FAMILY, PUTATIVE (AFU_ORTHOLOGUE AFUA_5G02350)-RELATED"/>
    <property type="match status" value="1"/>
</dbReference>
<organism evidence="3 4">
    <name type="scientific">Eubacterium plexicaudatum ASF492</name>
    <dbReference type="NCBI Taxonomy" id="1235802"/>
    <lineage>
        <taxon>Bacteria</taxon>
        <taxon>Bacillati</taxon>
        <taxon>Bacillota</taxon>
        <taxon>Clostridia</taxon>
        <taxon>Eubacteriales</taxon>
        <taxon>Eubacteriaceae</taxon>
        <taxon>Eubacterium</taxon>
    </lineage>
</organism>
<dbReference type="SUPFAM" id="SSF56317">
    <property type="entry name" value="Carbon-nitrogen hydrolase"/>
    <property type="match status" value="1"/>
</dbReference>
<evidence type="ECO:0000256" key="1">
    <source>
        <dbReference type="ARBA" id="ARBA00022801"/>
    </source>
</evidence>
<dbReference type="PROSITE" id="PS50263">
    <property type="entry name" value="CN_HYDROLASE"/>
    <property type="match status" value="1"/>
</dbReference>
<keyword evidence="1" id="KW-0378">Hydrolase</keyword>
<evidence type="ECO:0000259" key="2">
    <source>
        <dbReference type="PROSITE" id="PS50263"/>
    </source>
</evidence>
<name>N2AH17_9FIRM</name>
<dbReference type="HOGENOM" id="CLU_030130_3_4_9"/>
<dbReference type="InterPro" id="IPR050345">
    <property type="entry name" value="Aliph_Amidase/BUP"/>
</dbReference>
<evidence type="ECO:0000313" key="4">
    <source>
        <dbReference type="Proteomes" id="UP000012589"/>
    </source>
</evidence>
<dbReference type="STRING" id="1235802.C823_02859"/>
<accession>N2AH17</accession>
<keyword evidence="4" id="KW-1185">Reference proteome</keyword>
<dbReference type="Gene3D" id="3.60.110.10">
    <property type="entry name" value="Carbon-nitrogen hydrolase"/>
    <property type="match status" value="1"/>
</dbReference>
<feature type="domain" description="CN hydrolase" evidence="2">
    <location>
        <begin position="15"/>
        <end position="263"/>
    </location>
</feature>
<protein>
    <recommendedName>
        <fullName evidence="2">CN hydrolase domain-containing protein</fullName>
    </recommendedName>
</protein>
<dbReference type="PANTHER" id="PTHR43674">
    <property type="entry name" value="NITRILASE C965.09-RELATED"/>
    <property type="match status" value="1"/>
</dbReference>
<reference evidence="3 4" key="1">
    <citation type="journal article" date="2014" name="Genome Announc.">
        <title>Draft genome sequences of the altered schaedler flora, a defined bacterial community from gnotobiotic mice.</title>
        <authorList>
            <person name="Wannemuehler M.J."/>
            <person name="Overstreet A.M."/>
            <person name="Ward D.V."/>
            <person name="Phillips G.J."/>
        </authorList>
    </citation>
    <scope>NUCLEOTIDE SEQUENCE [LARGE SCALE GENOMIC DNA]</scope>
    <source>
        <strain evidence="3 4">ASF492</strain>
    </source>
</reference>
<dbReference type="EMBL" id="AQFT01000088">
    <property type="protein sequence ID" value="EMZ25465.1"/>
    <property type="molecule type" value="Genomic_DNA"/>
</dbReference>
<dbReference type="Proteomes" id="UP000012589">
    <property type="component" value="Unassembled WGS sequence"/>
</dbReference>
<dbReference type="eggNOG" id="COG0388">
    <property type="taxonomic scope" value="Bacteria"/>
</dbReference>
<gene>
    <name evidence="3" type="ORF">C823_02859</name>
</gene>
<dbReference type="CDD" id="cd07197">
    <property type="entry name" value="nitrilase"/>
    <property type="match status" value="1"/>
</dbReference>
<dbReference type="GO" id="GO:0016811">
    <property type="term" value="F:hydrolase activity, acting on carbon-nitrogen (but not peptide) bonds, in linear amides"/>
    <property type="evidence" value="ECO:0007669"/>
    <property type="project" value="TreeGrafter"/>
</dbReference>
<dbReference type="AlphaFoldDB" id="N2AH17"/>